<dbReference type="PROSITE" id="PS51704">
    <property type="entry name" value="GP_PDE"/>
    <property type="match status" value="1"/>
</dbReference>
<name>A0ABS4Z9I3_9ACTN</name>
<dbReference type="Gene3D" id="3.20.20.190">
    <property type="entry name" value="Phosphatidylinositol (PI) phosphodiesterase"/>
    <property type="match status" value="1"/>
</dbReference>
<keyword evidence="2" id="KW-0378">Hydrolase</keyword>
<dbReference type="GO" id="GO:0008889">
    <property type="term" value="F:glycerophosphodiester phosphodiesterase activity"/>
    <property type="evidence" value="ECO:0007669"/>
    <property type="project" value="UniProtKB-EC"/>
</dbReference>
<evidence type="ECO:0000259" key="1">
    <source>
        <dbReference type="PROSITE" id="PS51704"/>
    </source>
</evidence>
<protein>
    <submittedName>
        <fullName evidence="2">Glycerophosphoryl diester phosphodiesterase</fullName>
        <ecNumber evidence="2">3.1.4.46</ecNumber>
    </submittedName>
</protein>
<dbReference type="SUPFAM" id="SSF51695">
    <property type="entry name" value="PLC-like phosphodiesterases"/>
    <property type="match status" value="1"/>
</dbReference>
<dbReference type="PANTHER" id="PTHR46211:SF13">
    <property type="entry name" value="GLYCEROPHOSPHODIESTER PHOSPHODIESTERASE 1-RELATED"/>
    <property type="match status" value="1"/>
</dbReference>
<dbReference type="PANTHER" id="PTHR46211">
    <property type="entry name" value="GLYCEROPHOSPHORYL DIESTER PHOSPHODIESTERASE"/>
    <property type="match status" value="1"/>
</dbReference>
<dbReference type="EC" id="3.1.4.46" evidence="2"/>
<comment type="caution">
    <text evidence="2">The sequence shown here is derived from an EMBL/GenBank/DDBJ whole genome shotgun (WGS) entry which is preliminary data.</text>
</comment>
<dbReference type="InterPro" id="IPR017946">
    <property type="entry name" value="PLC-like_Pdiesterase_TIM-brl"/>
</dbReference>
<dbReference type="RefSeq" id="WP_210055933.1">
    <property type="nucleotide sequence ID" value="NZ_BAAAMH010000003.1"/>
</dbReference>
<organism evidence="2 3">
    <name type="scientific">Microlunatus capsulatus</name>
    <dbReference type="NCBI Taxonomy" id="99117"/>
    <lineage>
        <taxon>Bacteria</taxon>
        <taxon>Bacillati</taxon>
        <taxon>Actinomycetota</taxon>
        <taxon>Actinomycetes</taxon>
        <taxon>Propionibacteriales</taxon>
        <taxon>Propionibacteriaceae</taxon>
        <taxon>Microlunatus</taxon>
    </lineage>
</organism>
<dbReference type="EMBL" id="JAGIOB010000001">
    <property type="protein sequence ID" value="MBP2417410.1"/>
    <property type="molecule type" value="Genomic_DNA"/>
</dbReference>
<dbReference type="Proteomes" id="UP000758168">
    <property type="component" value="Unassembled WGS sequence"/>
</dbReference>
<dbReference type="Pfam" id="PF03009">
    <property type="entry name" value="GDPD"/>
    <property type="match status" value="1"/>
</dbReference>
<feature type="domain" description="GP-PDE" evidence="1">
    <location>
        <begin position="2"/>
        <end position="255"/>
    </location>
</feature>
<gene>
    <name evidence="2" type="ORF">JOF54_002332</name>
</gene>
<sequence>MSAIFAHRGWSARHPEMTRAAYRAAIEWAASTGEELGLECDVQFSADDQLVCLHDQNLQRTAGLPDRPVDLTVAQLKRLDFGSWVRVSPEPEERELVTLAELLGMTAQARADGVDVTLAIETKHPNPRALDVEDRLAAMLRALGWHHAGSPVRLITFDLDGVERLGRLLPHVPRTLLLRRDLTPWWDAELPAGVRAVGVDLTLLRRDPGFVEHMLHRGCEVHAYTVNHPDDVRFLRDLGVTGFTTDCPPEVCEVLAEQRLAVA</sequence>
<dbReference type="InterPro" id="IPR030395">
    <property type="entry name" value="GP_PDE_dom"/>
</dbReference>
<keyword evidence="3" id="KW-1185">Reference proteome</keyword>
<reference evidence="2 3" key="1">
    <citation type="submission" date="2021-03" db="EMBL/GenBank/DDBJ databases">
        <title>Sequencing the genomes of 1000 actinobacteria strains.</title>
        <authorList>
            <person name="Klenk H.-P."/>
        </authorList>
    </citation>
    <scope>NUCLEOTIDE SEQUENCE [LARGE SCALE GENOMIC DNA]</scope>
    <source>
        <strain evidence="2 3">DSM 12936</strain>
    </source>
</reference>
<evidence type="ECO:0000313" key="2">
    <source>
        <dbReference type="EMBL" id="MBP2417410.1"/>
    </source>
</evidence>
<accession>A0ABS4Z9I3</accession>
<proteinExistence type="predicted"/>
<evidence type="ECO:0000313" key="3">
    <source>
        <dbReference type="Proteomes" id="UP000758168"/>
    </source>
</evidence>